<protein>
    <submittedName>
        <fullName evidence="1">Uncharacterized protein</fullName>
    </submittedName>
</protein>
<accession>A0A0F7KVN4</accession>
<sequence>MQALGVYVDGQELSRQVVVVGLSRESCETAESATGNVIGSKVQFWIGGLGPFGGQTEASAESRLAIRFTDPLEHAIVEHFTAA</sequence>
<dbReference type="KEGG" id="aay:WYH_02744"/>
<dbReference type="EMBL" id="CP011452">
    <property type="protein sequence ID" value="AKH43774.1"/>
    <property type="molecule type" value="Genomic_DNA"/>
</dbReference>
<dbReference type="Proteomes" id="UP000034392">
    <property type="component" value="Chromosome"/>
</dbReference>
<evidence type="ECO:0000313" key="1">
    <source>
        <dbReference type="EMBL" id="AKH43774.1"/>
    </source>
</evidence>
<reference evidence="1" key="1">
    <citation type="submission" date="2015-05" db="EMBL/GenBank/DDBJ databases">
        <title>The complete genome of Altererythrobacter atlanticus strain 26DY36.</title>
        <authorList>
            <person name="Wu Y.-H."/>
            <person name="Cheng H."/>
            <person name="Wu X.-W."/>
        </authorList>
    </citation>
    <scope>NUCLEOTIDE SEQUENCE [LARGE SCALE GENOMIC DNA]</scope>
    <source>
        <strain evidence="1">26DY36</strain>
    </source>
</reference>
<proteinExistence type="predicted"/>
<dbReference type="STRING" id="1267766.WYH_02744"/>
<organism evidence="1 2">
    <name type="scientific">Croceibacterium atlanticum</name>
    <dbReference type="NCBI Taxonomy" id="1267766"/>
    <lineage>
        <taxon>Bacteria</taxon>
        <taxon>Pseudomonadati</taxon>
        <taxon>Pseudomonadota</taxon>
        <taxon>Alphaproteobacteria</taxon>
        <taxon>Sphingomonadales</taxon>
        <taxon>Erythrobacteraceae</taxon>
        <taxon>Croceibacterium</taxon>
    </lineage>
</organism>
<dbReference type="PATRIC" id="fig|1267766.3.peg.2780"/>
<keyword evidence="2" id="KW-1185">Reference proteome</keyword>
<dbReference type="RefSeq" id="WP_046904240.1">
    <property type="nucleotide sequence ID" value="NZ_CP011452.2"/>
</dbReference>
<dbReference type="OrthoDB" id="7428040at2"/>
<name>A0A0F7KVN4_9SPHN</name>
<gene>
    <name evidence="1" type="ORF">WYH_02744</name>
</gene>
<evidence type="ECO:0000313" key="2">
    <source>
        <dbReference type="Proteomes" id="UP000034392"/>
    </source>
</evidence>
<dbReference type="AlphaFoldDB" id="A0A0F7KVN4"/>